<dbReference type="Proteomes" id="UP000190813">
    <property type="component" value="Unassembled WGS sequence"/>
</dbReference>
<comment type="similarity">
    <text evidence="2">Belongs to the NAD(P)-dependent epimerase/dehydratase family. Dihydroflavonol-4-reductase subfamily.</text>
</comment>
<gene>
    <name evidence="4" type="ORF">BAZ10_12335</name>
</gene>
<dbReference type="EMBL" id="MAHX01000021">
    <property type="protein sequence ID" value="OPC61240.1"/>
    <property type="molecule type" value="Genomic_DNA"/>
</dbReference>
<evidence type="ECO:0000256" key="2">
    <source>
        <dbReference type="ARBA" id="ARBA00023445"/>
    </source>
</evidence>
<dbReference type="SUPFAM" id="SSF51735">
    <property type="entry name" value="NAD(P)-binding Rossmann-fold domains"/>
    <property type="match status" value="1"/>
</dbReference>
<proteinExistence type="inferred from homology"/>
<dbReference type="PANTHER" id="PTHR10366:SF564">
    <property type="entry name" value="STEROL-4-ALPHA-CARBOXYLATE 3-DEHYDROGENASE, DECARBOXYLATING"/>
    <property type="match status" value="1"/>
</dbReference>
<evidence type="ECO:0000313" key="5">
    <source>
        <dbReference type="Proteomes" id="UP000190813"/>
    </source>
</evidence>
<dbReference type="InterPro" id="IPR050425">
    <property type="entry name" value="NAD(P)_dehydrat-like"/>
</dbReference>
<protein>
    <submittedName>
        <fullName evidence="4">Dihydrokaempferol 4-reductase</fullName>
    </submittedName>
</protein>
<keyword evidence="1" id="KW-0560">Oxidoreductase</keyword>
<dbReference type="GO" id="GO:0016616">
    <property type="term" value="F:oxidoreductase activity, acting on the CH-OH group of donors, NAD or NADP as acceptor"/>
    <property type="evidence" value="ECO:0007669"/>
    <property type="project" value="TreeGrafter"/>
</dbReference>
<organism evidence="4 5">
    <name type="scientific">Elizabethkingia occulta</name>
    <dbReference type="NCBI Taxonomy" id="1867263"/>
    <lineage>
        <taxon>Bacteria</taxon>
        <taxon>Pseudomonadati</taxon>
        <taxon>Bacteroidota</taxon>
        <taxon>Flavobacteriia</taxon>
        <taxon>Flavobacteriales</taxon>
        <taxon>Weeksellaceae</taxon>
        <taxon>Elizabethkingia</taxon>
    </lineage>
</organism>
<dbReference type="Gene3D" id="3.40.50.720">
    <property type="entry name" value="NAD(P)-binding Rossmann-like Domain"/>
    <property type="match status" value="1"/>
</dbReference>
<dbReference type="Pfam" id="PF01370">
    <property type="entry name" value="Epimerase"/>
    <property type="match status" value="1"/>
</dbReference>
<reference evidence="4 5" key="1">
    <citation type="submission" date="2016-06" db="EMBL/GenBank/DDBJ databases">
        <title>Revisiting the taxonomy of the Elizabethkingia Genus based on Whole-Genome Sequencing, Optical Mapping, and MALDI-TOF.</title>
        <authorList>
            <person name="Nicholson A.C."/>
        </authorList>
    </citation>
    <scope>NUCLEOTIDE SEQUENCE [LARGE SCALE GENOMIC DNA]</scope>
    <source>
        <strain evidence="4 5">G4070</strain>
    </source>
</reference>
<feature type="domain" description="NAD-dependent epimerase/dehydratase" evidence="3">
    <location>
        <begin position="7"/>
        <end position="231"/>
    </location>
</feature>
<evidence type="ECO:0000313" key="4">
    <source>
        <dbReference type="EMBL" id="OPC61240.1"/>
    </source>
</evidence>
<dbReference type="InterPro" id="IPR001509">
    <property type="entry name" value="Epimerase_deHydtase"/>
</dbReference>
<comment type="caution">
    <text evidence="4">The sequence shown here is derived from an EMBL/GenBank/DDBJ whole genome shotgun (WGS) entry which is preliminary data.</text>
</comment>
<evidence type="ECO:0000256" key="1">
    <source>
        <dbReference type="ARBA" id="ARBA00023002"/>
    </source>
</evidence>
<keyword evidence="5" id="KW-1185">Reference proteome</keyword>
<dbReference type="InterPro" id="IPR036291">
    <property type="entry name" value="NAD(P)-bd_dom_sf"/>
</dbReference>
<sequence length="336" mass="37377">MNNHNLALVSGANGHLGNNLVRLLLKKGIPVRATVRNIKNKEPFRGLNCEVVQADITDKASFVKALQGVETFYAVGASFKLWAKNPEKEIYDVNIEGTRNTIEAAAEAGVKRIIYVSSIAALDYTKLPTKESNGYNPDRRDMYYNSKNDGERLALKLANELGIELVSVMPGAMIGSEAFFPLNVSYGILKLILNKEIPMDTRITLNWVDVKDVAEGCFQAAEKGRNGERYILANEQCMTITDTTVLAGKLYPELQLKKPAAVPKFILYTLAGIMQFSAKLKGKPPVLTIKDITMFSGLQQNFDISKARNELGFNPKKPEQILKESFAYLMEHKELL</sequence>
<dbReference type="AlphaFoldDB" id="A0A1T3MAF8"/>
<dbReference type="PANTHER" id="PTHR10366">
    <property type="entry name" value="NAD DEPENDENT EPIMERASE/DEHYDRATASE"/>
    <property type="match status" value="1"/>
</dbReference>
<evidence type="ECO:0000259" key="3">
    <source>
        <dbReference type="Pfam" id="PF01370"/>
    </source>
</evidence>
<name>A0A1T3MAF8_9FLAO</name>
<dbReference type="RefSeq" id="WP_078773287.1">
    <property type="nucleotide sequence ID" value="NZ_CBCSBR010000049.1"/>
</dbReference>
<accession>A0A1T3MAF8</accession>